<reference evidence="6 7" key="1">
    <citation type="submission" date="2012-02" db="EMBL/GenBank/DDBJ databases">
        <title>Shotgun genome sequence of Phaeospirillum photometricum DSM 122.</title>
        <authorList>
            <person name="Duquesne K."/>
            <person name="Sturgis J."/>
        </authorList>
    </citation>
    <scope>NUCLEOTIDE SEQUENCE [LARGE SCALE GENOMIC DNA]</scope>
    <source>
        <strain evidence="7">DSM122</strain>
    </source>
</reference>
<dbReference type="EMBL" id="HE663493">
    <property type="protein sequence ID" value="CCG07825.1"/>
    <property type="molecule type" value="Genomic_DNA"/>
</dbReference>
<protein>
    <recommendedName>
        <fullName evidence="8">DUF3971 domain-containing protein</fullName>
    </recommendedName>
</protein>
<dbReference type="PANTHER" id="PTHR36985:SF1">
    <property type="entry name" value="TRANSLOCATION AND ASSEMBLY MODULE SUBUNIT TAMB"/>
    <property type="match status" value="1"/>
</dbReference>
<keyword evidence="4 5" id="KW-0472">Membrane</keyword>
<name>H6SSE6_PARPM</name>
<evidence type="ECO:0000313" key="7">
    <source>
        <dbReference type="Proteomes" id="UP000033220"/>
    </source>
</evidence>
<evidence type="ECO:0000256" key="5">
    <source>
        <dbReference type="SAM" id="Phobius"/>
    </source>
</evidence>
<sequence length="559" mass="57934">MTETHPDPVLSPRRGLWRRVVGWAVAGVVGLLLALAGAGGAFLETQAGRDWLKATVEAALADPQGVRLTVGSVEGSVFSSLTVHDLRLADPQGVWLAAEQVRLSWSPSALGRGLLRVEALTARDLTFERLPILPPDPTPSDDEGFFKLRWLTRVRVGALDVRDLTLGEALVGQRTQLRITGDSRPGPDERLHVRLDLARTDAIPGSLSLEAALGPSPAPLRLHLAAAEPAGGVVARLLNLPGLPPLDLRVDGEGPLTGWEGFIKADAGALVQASGRMTAAVDSEGTGRLSLGLGVLPGPAAPALWQAAVGERLEVVLGAERDSQGRVTLTPSAVTGAGWQAHLEGWLEDDRFAAKLGLEATSPPLVAALLPGASLAALHLRAEAEGRLSQPKGEVTLSTGAIRVTEGVGAEAWALRVTATPADAHRLVLALEATPTGLVLPGQGRMLGAAPVLQARGLWDPQTHVLTLTQAVLTGDATTLEANLTVFPQTGRLAEGRLVLDLPDLARLDGGLTGQARLTVEPRDLSGRAGTVEVRLEGYHLGGGAGAGAGSGPDGTSAP</sequence>
<evidence type="ECO:0000313" key="6">
    <source>
        <dbReference type="EMBL" id="CCG07825.1"/>
    </source>
</evidence>
<dbReference type="GO" id="GO:0097347">
    <property type="term" value="C:TAM protein secretion complex"/>
    <property type="evidence" value="ECO:0007669"/>
    <property type="project" value="TreeGrafter"/>
</dbReference>
<keyword evidence="2 5" id="KW-0812">Transmembrane</keyword>
<dbReference type="GO" id="GO:0009306">
    <property type="term" value="P:protein secretion"/>
    <property type="evidence" value="ECO:0007669"/>
    <property type="project" value="TreeGrafter"/>
</dbReference>
<dbReference type="Proteomes" id="UP000033220">
    <property type="component" value="Chromosome DSM 122"/>
</dbReference>
<evidence type="ECO:0000256" key="3">
    <source>
        <dbReference type="ARBA" id="ARBA00022989"/>
    </source>
</evidence>
<accession>H6SSE6</accession>
<gene>
    <name evidence="6" type="ORF">RSPPHO_01199</name>
</gene>
<dbReference type="RefSeq" id="WP_014414464.1">
    <property type="nucleotide sequence ID" value="NC_017059.1"/>
</dbReference>
<proteinExistence type="predicted"/>
<dbReference type="eggNOG" id="COG2911">
    <property type="taxonomic scope" value="Bacteria"/>
</dbReference>
<dbReference type="STRING" id="1150469.RSPPHO_01199"/>
<dbReference type="OrthoDB" id="7784409at2"/>
<keyword evidence="7" id="KW-1185">Reference proteome</keyword>
<comment type="subcellular location">
    <subcellularLocation>
        <location evidence="1">Membrane</location>
        <topology evidence="1">Single-pass membrane protein</topology>
    </subcellularLocation>
</comment>
<evidence type="ECO:0000256" key="1">
    <source>
        <dbReference type="ARBA" id="ARBA00004167"/>
    </source>
</evidence>
<feature type="transmembrane region" description="Helical" evidence="5">
    <location>
        <begin position="20"/>
        <end position="43"/>
    </location>
</feature>
<evidence type="ECO:0008006" key="8">
    <source>
        <dbReference type="Google" id="ProtNLM"/>
    </source>
</evidence>
<dbReference type="KEGG" id="rpm:RSPPHO_01199"/>
<evidence type="ECO:0000256" key="2">
    <source>
        <dbReference type="ARBA" id="ARBA00022692"/>
    </source>
</evidence>
<organism evidence="6 7">
    <name type="scientific">Pararhodospirillum photometricum DSM 122</name>
    <dbReference type="NCBI Taxonomy" id="1150469"/>
    <lineage>
        <taxon>Bacteria</taxon>
        <taxon>Pseudomonadati</taxon>
        <taxon>Pseudomonadota</taxon>
        <taxon>Alphaproteobacteria</taxon>
        <taxon>Rhodospirillales</taxon>
        <taxon>Rhodospirillaceae</taxon>
        <taxon>Pararhodospirillum</taxon>
    </lineage>
</organism>
<keyword evidence="3 5" id="KW-1133">Transmembrane helix</keyword>
<dbReference type="PATRIC" id="fig|1150469.3.peg.1358"/>
<dbReference type="PANTHER" id="PTHR36985">
    <property type="entry name" value="TRANSLOCATION AND ASSEMBLY MODULE SUBUNIT TAMB"/>
    <property type="match status" value="1"/>
</dbReference>
<evidence type="ECO:0000256" key="4">
    <source>
        <dbReference type="ARBA" id="ARBA00023136"/>
    </source>
</evidence>
<dbReference type="AlphaFoldDB" id="H6SSE6"/>
<dbReference type="HOGENOM" id="CLU_487354_0_0_5"/>
<dbReference type="GO" id="GO:0005886">
    <property type="term" value="C:plasma membrane"/>
    <property type="evidence" value="ECO:0007669"/>
    <property type="project" value="TreeGrafter"/>
</dbReference>